<reference evidence="2 3" key="1">
    <citation type="journal article" date="2016" name="Nat. Commun.">
        <title>Thousands of microbial genomes shed light on interconnected biogeochemical processes in an aquifer system.</title>
        <authorList>
            <person name="Anantharaman K."/>
            <person name="Brown C.T."/>
            <person name="Hug L.A."/>
            <person name="Sharon I."/>
            <person name="Castelle C.J."/>
            <person name="Probst A.J."/>
            <person name="Thomas B.C."/>
            <person name="Singh A."/>
            <person name="Wilkins M.J."/>
            <person name="Karaoz U."/>
            <person name="Brodie E.L."/>
            <person name="Williams K.H."/>
            <person name="Hubbard S.S."/>
            <person name="Banfield J.F."/>
        </authorList>
    </citation>
    <scope>NUCLEOTIDE SEQUENCE [LARGE SCALE GENOMIC DNA]</scope>
</reference>
<dbReference type="PANTHER" id="PTHR36832:SF1">
    <property type="entry name" value="SLR1174 PROTEIN"/>
    <property type="match status" value="1"/>
</dbReference>
<feature type="transmembrane region" description="Helical" evidence="1">
    <location>
        <begin position="190"/>
        <end position="223"/>
    </location>
</feature>
<evidence type="ECO:0008006" key="4">
    <source>
        <dbReference type="Google" id="ProtNLM"/>
    </source>
</evidence>
<feature type="transmembrane region" description="Helical" evidence="1">
    <location>
        <begin position="141"/>
        <end position="169"/>
    </location>
</feature>
<feature type="transmembrane region" description="Helical" evidence="1">
    <location>
        <begin position="229"/>
        <end position="248"/>
    </location>
</feature>
<dbReference type="Pfam" id="PF06182">
    <property type="entry name" value="ABC2_membrane_6"/>
    <property type="match status" value="1"/>
</dbReference>
<organism evidence="2 3">
    <name type="scientific">Candidatus Falkowbacteria bacterium RBG_13_39_14</name>
    <dbReference type="NCBI Taxonomy" id="1797985"/>
    <lineage>
        <taxon>Bacteria</taxon>
        <taxon>Candidatus Falkowiibacteriota</taxon>
    </lineage>
</organism>
<evidence type="ECO:0000313" key="3">
    <source>
        <dbReference type="Proteomes" id="UP000178323"/>
    </source>
</evidence>
<gene>
    <name evidence="2" type="ORF">A2Y83_03340</name>
</gene>
<proteinExistence type="predicted"/>
<name>A0A1F5S4X5_9BACT</name>
<feature type="transmembrane region" description="Helical" evidence="1">
    <location>
        <begin position="113"/>
        <end position="135"/>
    </location>
</feature>
<keyword evidence="1" id="KW-1133">Transmembrane helix</keyword>
<sequence>MKKYIAVFKTSWQNVLTYRFNFFVGQARNIIVLLLMYYIWTSLSFKTGNFGGYSIIELSTYVFLVALLKPIIMGAQTRKISEEINDGTFSKYLTMPVNYPLLVFFRELAERSLYFIAALIELIIFAFVIKANIFFQSSGKYLFIFLISLILANLLYFILTFFVSLLAFWSREAHGPRFLFEWTLEFTSGIFYPLDIIFPALFLILTFLPFAYILFYPIMIYLGRVSDSAIIKILGMQLCWIILFSFIARHIWRKGLRNYSGEGI</sequence>
<keyword evidence="1" id="KW-0812">Transmembrane</keyword>
<dbReference type="EMBL" id="MFFS01000055">
    <property type="protein sequence ID" value="OGF21727.1"/>
    <property type="molecule type" value="Genomic_DNA"/>
</dbReference>
<accession>A0A1F5S4X5</accession>
<comment type="caution">
    <text evidence="2">The sequence shown here is derived from an EMBL/GenBank/DDBJ whole genome shotgun (WGS) entry which is preliminary data.</text>
</comment>
<evidence type="ECO:0000256" key="1">
    <source>
        <dbReference type="SAM" id="Phobius"/>
    </source>
</evidence>
<evidence type="ECO:0000313" key="2">
    <source>
        <dbReference type="EMBL" id="OGF21727.1"/>
    </source>
</evidence>
<dbReference type="AlphaFoldDB" id="A0A1F5S4X5"/>
<keyword evidence="1" id="KW-0472">Membrane</keyword>
<dbReference type="InterPro" id="IPR010390">
    <property type="entry name" value="ABC-2_transporter-like"/>
</dbReference>
<feature type="transmembrane region" description="Helical" evidence="1">
    <location>
        <begin position="20"/>
        <end position="40"/>
    </location>
</feature>
<dbReference type="PANTHER" id="PTHR36832">
    <property type="entry name" value="SLR1174 PROTEIN-RELATED"/>
    <property type="match status" value="1"/>
</dbReference>
<dbReference type="Proteomes" id="UP000178323">
    <property type="component" value="Unassembled WGS sequence"/>
</dbReference>
<feature type="transmembrane region" description="Helical" evidence="1">
    <location>
        <begin position="52"/>
        <end position="72"/>
    </location>
</feature>
<protein>
    <recommendedName>
        <fullName evidence="4">ABC transporter permease</fullName>
    </recommendedName>
</protein>